<evidence type="ECO:0000256" key="1">
    <source>
        <dbReference type="PROSITE-ProRule" id="PRU00175"/>
    </source>
</evidence>
<dbReference type="AlphaFoldDB" id="A0A5B7C1A5"/>
<dbReference type="PANTHER" id="PTHR31150">
    <property type="entry name" value="EXPRESSED PROTEIN"/>
    <property type="match status" value="1"/>
</dbReference>
<name>A0A5B7C1A5_DAVIN</name>
<proteinExistence type="predicted"/>
<gene>
    <name evidence="3" type="ORF">Din_044059</name>
</gene>
<keyword evidence="1" id="KW-0863">Zinc-finger</keyword>
<protein>
    <recommendedName>
        <fullName evidence="2">RING-type domain-containing protein</fullName>
    </recommendedName>
</protein>
<organism evidence="3">
    <name type="scientific">Davidia involucrata</name>
    <name type="common">Dove tree</name>
    <dbReference type="NCBI Taxonomy" id="16924"/>
    <lineage>
        <taxon>Eukaryota</taxon>
        <taxon>Viridiplantae</taxon>
        <taxon>Streptophyta</taxon>
        <taxon>Embryophyta</taxon>
        <taxon>Tracheophyta</taxon>
        <taxon>Spermatophyta</taxon>
        <taxon>Magnoliopsida</taxon>
        <taxon>eudicotyledons</taxon>
        <taxon>Gunneridae</taxon>
        <taxon>Pentapetalae</taxon>
        <taxon>asterids</taxon>
        <taxon>Cornales</taxon>
        <taxon>Nyssaceae</taxon>
        <taxon>Davidia</taxon>
    </lineage>
</organism>
<dbReference type="InterPro" id="IPR013083">
    <property type="entry name" value="Znf_RING/FYVE/PHD"/>
</dbReference>
<dbReference type="InterPro" id="IPR001841">
    <property type="entry name" value="Znf_RING"/>
</dbReference>
<reference evidence="3" key="1">
    <citation type="submission" date="2019-08" db="EMBL/GenBank/DDBJ databases">
        <title>Reference gene set and small RNA set construction with multiple tissues from Davidia involucrata Baill.</title>
        <authorList>
            <person name="Yang H."/>
            <person name="Zhou C."/>
            <person name="Li G."/>
            <person name="Wang J."/>
            <person name="Gao P."/>
            <person name="Wang M."/>
            <person name="Wang R."/>
            <person name="Zhao Y."/>
        </authorList>
    </citation>
    <scope>NUCLEOTIDE SEQUENCE</scope>
    <source>
        <tissue evidence="3">Mixed with DoveR01_LX</tissue>
    </source>
</reference>
<dbReference type="Gene3D" id="3.30.40.10">
    <property type="entry name" value="Zinc/RING finger domain, C3HC4 (zinc finger)"/>
    <property type="match status" value="1"/>
</dbReference>
<dbReference type="PANTHER" id="PTHR31150:SF19">
    <property type="entry name" value="RING-TYPE DOMAIN-CONTAINING PROTEIN"/>
    <property type="match status" value="1"/>
</dbReference>
<dbReference type="PROSITE" id="PS50089">
    <property type="entry name" value="ZF_RING_2"/>
    <property type="match status" value="1"/>
</dbReference>
<keyword evidence="1" id="KW-0862">Zinc</keyword>
<feature type="domain" description="RING-type" evidence="2">
    <location>
        <begin position="49"/>
        <end position="104"/>
    </location>
</feature>
<dbReference type="EMBL" id="GHES01044059">
    <property type="protein sequence ID" value="MPA74618.1"/>
    <property type="molecule type" value="Transcribed_RNA"/>
</dbReference>
<keyword evidence="1" id="KW-0479">Metal-binding</keyword>
<accession>A0A5B7C1A5</accession>
<sequence length="109" mass="11842">MDGLICCTCLTQTDTVLCCDGNLAIRAVTVRRLWFAGFDGTPQTTGQKCLLCKRDLSFKPEGPVYQPTVPPPVAVLPCGHTFHDHCLQIITPEDQSKNPPCIPCAIGEI</sequence>
<dbReference type="GO" id="GO:0008270">
    <property type="term" value="F:zinc ion binding"/>
    <property type="evidence" value="ECO:0007669"/>
    <property type="project" value="UniProtKB-KW"/>
</dbReference>
<evidence type="ECO:0000259" key="2">
    <source>
        <dbReference type="PROSITE" id="PS50089"/>
    </source>
</evidence>
<evidence type="ECO:0000313" key="3">
    <source>
        <dbReference type="EMBL" id="MPA74618.1"/>
    </source>
</evidence>